<reference evidence="1 2" key="1">
    <citation type="submission" date="2024-10" db="EMBL/GenBank/DDBJ databases">
        <authorList>
            <person name="Kim D."/>
        </authorList>
    </citation>
    <scope>NUCLEOTIDE SEQUENCE [LARGE SCALE GENOMIC DNA]</scope>
    <source>
        <strain evidence="1">BH-2024</strain>
    </source>
</reference>
<organism evidence="1 2">
    <name type="scientific">Heterodera trifolii</name>
    <dbReference type="NCBI Taxonomy" id="157864"/>
    <lineage>
        <taxon>Eukaryota</taxon>
        <taxon>Metazoa</taxon>
        <taxon>Ecdysozoa</taxon>
        <taxon>Nematoda</taxon>
        <taxon>Chromadorea</taxon>
        <taxon>Rhabditida</taxon>
        <taxon>Tylenchina</taxon>
        <taxon>Tylenchomorpha</taxon>
        <taxon>Tylenchoidea</taxon>
        <taxon>Heteroderidae</taxon>
        <taxon>Heteroderinae</taxon>
        <taxon>Heterodera</taxon>
    </lineage>
</organism>
<dbReference type="AlphaFoldDB" id="A0ABD2IMQ5"/>
<dbReference type="EMBL" id="JBICBT010001137">
    <property type="protein sequence ID" value="KAL3081354.1"/>
    <property type="molecule type" value="Genomic_DNA"/>
</dbReference>
<protein>
    <recommendedName>
        <fullName evidence="3">EF-hand domain-containing protein</fullName>
    </recommendedName>
</protein>
<comment type="caution">
    <text evidence="1">The sequence shown here is derived from an EMBL/GenBank/DDBJ whole genome shotgun (WGS) entry which is preliminary data.</text>
</comment>
<keyword evidence="2" id="KW-1185">Reference proteome</keyword>
<name>A0ABD2IMQ5_9BILA</name>
<gene>
    <name evidence="1" type="ORF">niasHT_039831</name>
</gene>
<dbReference type="Proteomes" id="UP001620626">
    <property type="component" value="Unassembled WGS sequence"/>
</dbReference>
<evidence type="ECO:0000313" key="2">
    <source>
        <dbReference type="Proteomes" id="UP001620626"/>
    </source>
</evidence>
<evidence type="ECO:0000313" key="1">
    <source>
        <dbReference type="EMBL" id="KAL3081354.1"/>
    </source>
</evidence>
<evidence type="ECO:0008006" key="3">
    <source>
        <dbReference type="Google" id="ProtNLM"/>
    </source>
</evidence>
<accession>A0ABD2IMQ5</accession>
<proteinExistence type="predicted"/>
<sequence length="153" mass="17704">MKSEFGMENKASAEDFDGNGIFDFSDVREAMEEFNQELDFKKIYPKNIALIWNLPPVLDLVLLRDEFLAECKNKVPKLSLISTKIKSRTDKVDKWVKNKDPNGNPNVLLCSYILIAVREREKLWELIGVWDKQMFQTKKLSAKLSKFDGGDDQ</sequence>